<proteinExistence type="predicted"/>
<comment type="caution">
    <text evidence="2">The sequence shown here is derived from an EMBL/GenBank/DDBJ whole genome shotgun (WGS) entry which is preliminary data.</text>
</comment>
<gene>
    <name evidence="2" type="ORF">KOR42_53890</name>
</gene>
<keyword evidence="1" id="KW-0472">Membrane</keyword>
<dbReference type="RefSeq" id="WP_146512611.1">
    <property type="nucleotide sequence ID" value="NZ_SIHI01000092.1"/>
</dbReference>
<dbReference type="EMBL" id="SIHI01000092">
    <property type="protein sequence ID" value="TWT32161.1"/>
    <property type="molecule type" value="Genomic_DNA"/>
</dbReference>
<evidence type="ECO:0000313" key="2">
    <source>
        <dbReference type="EMBL" id="TWT32161.1"/>
    </source>
</evidence>
<reference evidence="2 3" key="1">
    <citation type="submission" date="2019-02" db="EMBL/GenBank/DDBJ databases">
        <title>Deep-cultivation of Planctomycetes and their phenomic and genomic characterization uncovers novel biology.</title>
        <authorList>
            <person name="Wiegand S."/>
            <person name="Jogler M."/>
            <person name="Boedeker C."/>
            <person name="Pinto D."/>
            <person name="Vollmers J."/>
            <person name="Rivas-Marin E."/>
            <person name="Kohn T."/>
            <person name="Peeters S.H."/>
            <person name="Heuer A."/>
            <person name="Rast P."/>
            <person name="Oberbeckmann S."/>
            <person name="Bunk B."/>
            <person name="Jeske O."/>
            <person name="Meyerdierks A."/>
            <person name="Storesund J.E."/>
            <person name="Kallscheuer N."/>
            <person name="Luecker S."/>
            <person name="Lage O.M."/>
            <person name="Pohl T."/>
            <person name="Merkel B.J."/>
            <person name="Hornburger P."/>
            <person name="Mueller R.-W."/>
            <person name="Bruemmer F."/>
            <person name="Labrenz M."/>
            <person name="Spormann A.M."/>
            <person name="Op Den Camp H."/>
            <person name="Overmann J."/>
            <person name="Amann R."/>
            <person name="Jetten M.S.M."/>
            <person name="Mascher T."/>
            <person name="Medema M.H."/>
            <person name="Devos D.P."/>
            <person name="Kaster A.-K."/>
            <person name="Ovreas L."/>
            <person name="Rohde M."/>
            <person name="Galperin M.Y."/>
            <person name="Jogler C."/>
        </authorList>
    </citation>
    <scope>NUCLEOTIDE SEQUENCE [LARGE SCALE GENOMIC DNA]</scope>
    <source>
        <strain evidence="2 3">KOR42</strain>
    </source>
</reference>
<keyword evidence="1" id="KW-0812">Transmembrane</keyword>
<accession>A0A5C5V185</accession>
<keyword evidence="1" id="KW-1133">Transmembrane helix</keyword>
<organism evidence="2 3">
    <name type="scientific">Thalassoglobus neptunius</name>
    <dbReference type="NCBI Taxonomy" id="1938619"/>
    <lineage>
        <taxon>Bacteria</taxon>
        <taxon>Pseudomonadati</taxon>
        <taxon>Planctomycetota</taxon>
        <taxon>Planctomycetia</taxon>
        <taxon>Planctomycetales</taxon>
        <taxon>Planctomycetaceae</taxon>
        <taxon>Thalassoglobus</taxon>
    </lineage>
</organism>
<feature type="transmembrane region" description="Helical" evidence="1">
    <location>
        <begin position="6"/>
        <end position="29"/>
    </location>
</feature>
<keyword evidence="3" id="KW-1185">Reference proteome</keyword>
<dbReference type="AlphaFoldDB" id="A0A5C5V185"/>
<evidence type="ECO:0000256" key="1">
    <source>
        <dbReference type="SAM" id="Phobius"/>
    </source>
</evidence>
<name>A0A5C5V185_9PLAN</name>
<sequence length="80" mass="9140">MRFFTYPLLTVTASTMTLLMLAWLAVFWLHNFLLGHRRNSLEGFFALVYTGWDWSNPTPGIIESDNQIVVASSQSSREEG</sequence>
<evidence type="ECO:0000313" key="3">
    <source>
        <dbReference type="Proteomes" id="UP000317243"/>
    </source>
</evidence>
<protein>
    <submittedName>
        <fullName evidence="2">Uncharacterized protein</fullName>
    </submittedName>
</protein>
<dbReference type="Proteomes" id="UP000317243">
    <property type="component" value="Unassembled WGS sequence"/>
</dbReference>